<name>A0A397GKJ4_9GLOM</name>
<evidence type="ECO:0008006" key="3">
    <source>
        <dbReference type="Google" id="ProtNLM"/>
    </source>
</evidence>
<gene>
    <name evidence="1" type="ORF">Glove_519g62</name>
</gene>
<dbReference type="AlphaFoldDB" id="A0A397GKJ4"/>
<accession>A0A397GKJ4</accession>
<keyword evidence="2" id="KW-1185">Reference proteome</keyword>
<dbReference type="Proteomes" id="UP000266861">
    <property type="component" value="Unassembled WGS sequence"/>
</dbReference>
<dbReference type="PANTHER" id="PTHR47718">
    <property type="entry name" value="OS01G0519700 PROTEIN"/>
    <property type="match status" value="1"/>
</dbReference>
<proteinExistence type="predicted"/>
<sequence length="489" mass="56985">MSELDYLFHDDYNIELDNNELNNNELDNNELKSFFHDDQYFYAITSQVPPNETNSTLTVDHENLFYDDHYIFASASLQPYEMNDIESNESDDLSDFLELISGLTTSETDKGVLRKATYKCTKSSSYNPQVISNLTKRLPRFQKLSNEMLADIEKYVVQGQMDSGSIYPLLRHDYPDVIAIIKVEGFRTTLDLNTTYNTNRFQILLCIVAVVDNNYRTRIIANVIIEDPALIRSIIDIFLNVQHLSCIFHIDLNLRKKLKEKLGIVKYLSETLYVNKESWTIPWIHKHFTAGIQNSQRVESINKNIHDKVDRSTSLCNLLNSIKDFVKNEEHLERFEIEQNVLPVVSMPMLNTRFFSQIDILIKEYLTPVMLGKQRSQINQSVCYDVFQITEWQYLLVEIDNEEIDVEIRKQKQDIQQILFSSLVRTIPQEAILEVWNYLNPDMEPNDLLQKHPSISICGVAKSGDSMEFEKSINFEHFFSIRANSYSSQ</sequence>
<dbReference type="OrthoDB" id="2440323at2759"/>
<protein>
    <recommendedName>
        <fullName evidence="3">MULE transposase domain-containing protein</fullName>
    </recommendedName>
</protein>
<reference evidence="1 2" key="1">
    <citation type="submission" date="2018-08" db="EMBL/GenBank/DDBJ databases">
        <title>Genome and evolution of the arbuscular mycorrhizal fungus Diversispora epigaea (formerly Glomus versiforme) and its bacterial endosymbionts.</title>
        <authorList>
            <person name="Sun X."/>
            <person name="Fei Z."/>
            <person name="Harrison M."/>
        </authorList>
    </citation>
    <scope>NUCLEOTIDE SEQUENCE [LARGE SCALE GENOMIC DNA]</scope>
    <source>
        <strain evidence="1 2">IT104</strain>
    </source>
</reference>
<dbReference type="EMBL" id="PQFF01000448">
    <property type="protein sequence ID" value="RHZ49583.1"/>
    <property type="molecule type" value="Genomic_DNA"/>
</dbReference>
<evidence type="ECO:0000313" key="1">
    <source>
        <dbReference type="EMBL" id="RHZ49583.1"/>
    </source>
</evidence>
<organism evidence="1 2">
    <name type="scientific">Diversispora epigaea</name>
    <dbReference type="NCBI Taxonomy" id="1348612"/>
    <lineage>
        <taxon>Eukaryota</taxon>
        <taxon>Fungi</taxon>
        <taxon>Fungi incertae sedis</taxon>
        <taxon>Mucoromycota</taxon>
        <taxon>Glomeromycotina</taxon>
        <taxon>Glomeromycetes</taxon>
        <taxon>Diversisporales</taxon>
        <taxon>Diversisporaceae</taxon>
        <taxon>Diversispora</taxon>
    </lineage>
</organism>
<comment type="caution">
    <text evidence="1">The sequence shown here is derived from an EMBL/GenBank/DDBJ whole genome shotgun (WGS) entry which is preliminary data.</text>
</comment>
<evidence type="ECO:0000313" key="2">
    <source>
        <dbReference type="Proteomes" id="UP000266861"/>
    </source>
</evidence>